<keyword evidence="3" id="KW-1185">Reference proteome</keyword>
<reference evidence="2 3" key="1">
    <citation type="submission" date="2019-03" db="EMBL/GenBank/DDBJ databases">
        <title>First draft genome of Liparis tanakae, snailfish: a comprehensive survey of snailfish specific genes.</title>
        <authorList>
            <person name="Kim W."/>
            <person name="Song I."/>
            <person name="Jeong J.-H."/>
            <person name="Kim D."/>
            <person name="Kim S."/>
            <person name="Ryu S."/>
            <person name="Song J.Y."/>
            <person name="Lee S.K."/>
        </authorList>
    </citation>
    <scope>NUCLEOTIDE SEQUENCE [LARGE SCALE GENOMIC DNA]</scope>
    <source>
        <tissue evidence="2">Muscle</tissue>
    </source>
</reference>
<sequence length="125" mass="12963">MSAEGRRAACRLAGREEGAGLLGYGALAGGGGLTVGPPGFLQVDLVPGGQRPLPARRARTAELQLAGSGDEAEAVQEAVSEGQVRRRLPAGVPEPGAEDRVRRDHQTTRDYHQSPGQGSLRDSLG</sequence>
<accession>A0A4Z2FP50</accession>
<dbReference type="EMBL" id="SRLO01001001">
    <property type="protein sequence ID" value="TNN42938.1"/>
    <property type="molecule type" value="Genomic_DNA"/>
</dbReference>
<gene>
    <name evidence="2" type="ORF">EYF80_046859</name>
</gene>
<protein>
    <submittedName>
        <fullName evidence="2">Uncharacterized protein</fullName>
    </submittedName>
</protein>
<dbReference type="Proteomes" id="UP000314294">
    <property type="component" value="Unassembled WGS sequence"/>
</dbReference>
<feature type="compositionally biased region" description="Basic and acidic residues" evidence="1">
    <location>
        <begin position="97"/>
        <end position="112"/>
    </location>
</feature>
<feature type="region of interest" description="Disordered" evidence="1">
    <location>
        <begin position="63"/>
        <end position="125"/>
    </location>
</feature>
<evidence type="ECO:0000313" key="3">
    <source>
        <dbReference type="Proteomes" id="UP000314294"/>
    </source>
</evidence>
<dbReference type="AlphaFoldDB" id="A0A4Z2FP50"/>
<evidence type="ECO:0000256" key="1">
    <source>
        <dbReference type="SAM" id="MobiDB-lite"/>
    </source>
</evidence>
<evidence type="ECO:0000313" key="2">
    <source>
        <dbReference type="EMBL" id="TNN42938.1"/>
    </source>
</evidence>
<organism evidence="2 3">
    <name type="scientific">Liparis tanakae</name>
    <name type="common">Tanaka's snailfish</name>
    <dbReference type="NCBI Taxonomy" id="230148"/>
    <lineage>
        <taxon>Eukaryota</taxon>
        <taxon>Metazoa</taxon>
        <taxon>Chordata</taxon>
        <taxon>Craniata</taxon>
        <taxon>Vertebrata</taxon>
        <taxon>Euteleostomi</taxon>
        <taxon>Actinopterygii</taxon>
        <taxon>Neopterygii</taxon>
        <taxon>Teleostei</taxon>
        <taxon>Neoteleostei</taxon>
        <taxon>Acanthomorphata</taxon>
        <taxon>Eupercaria</taxon>
        <taxon>Perciformes</taxon>
        <taxon>Cottioidei</taxon>
        <taxon>Cottales</taxon>
        <taxon>Liparidae</taxon>
        <taxon>Liparis</taxon>
    </lineage>
</organism>
<name>A0A4Z2FP50_9TELE</name>
<proteinExistence type="predicted"/>
<comment type="caution">
    <text evidence="2">The sequence shown here is derived from an EMBL/GenBank/DDBJ whole genome shotgun (WGS) entry which is preliminary data.</text>
</comment>